<dbReference type="OrthoDB" id="10337190at2759"/>
<gene>
    <name evidence="2" type="ORF">T02_5261</name>
</gene>
<feature type="region of interest" description="Disordered" evidence="1">
    <location>
        <begin position="47"/>
        <end position="69"/>
    </location>
</feature>
<dbReference type="Proteomes" id="UP000054721">
    <property type="component" value="Unassembled WGS sequence"/>
</dbReference>
<protein>
    <submittedName>
        <fullName evidence="2">Uncharacterized protein</fullName>
    </submittedName>
</protein>
<dbReference type="AlphaFoldDB" id="A0A0V1LH46"/>
<evidence type="ECO:0000313" key="3">
    <source>
        <dbReference type="Proteomes" id="UP000054721"/>
    </source>
</evidence>
<reference evidence="2 3" key="1">
    <citation type="submission" date="2015-05" db="EMBL/GenBank/DDBJ databases">
        <title>Evolution of Trichinella species and genotypes.</title>
        <authorList>
            <person name="Korhonen P.K."/>
            <person name="Edoardo P."/>
            <person name="Giuseppe L.R."/>
            <person name="Gasser R.B."/>
        </authorList>
    </citation>
    <scope>NUCLEOTIDE SEQUENCE [LARGE SCALE GENOMIC DNA]</scope>
    <source>
        <strain evidence="2">ISS10</strain>
    </source>
</reference>
<evidence type="ECO:0000256" key="1">
    <source>
        <dbReference type="SAM" id="MobiDB-lite"/>
    </source>
</evidence>
<comment type="caution">
    <text evidence="2">The sequence shown here is derived from an EMBL/GenBank/DDBJ whole genome shotgun (WGS) entry which is preliminary data.</text>
</comment>
<proteinExistence type="predicted"/>
<feature type="compositionally biased region" description="Polar residues" evidence="1">
    <location>
        <begin position="47"/>
        <end position="61"/>
    </location>
</feature>
<accession>A0A0V1LH46</accession>
<sequence>MMTANVTIFEVIKLRHYLFKLMEKEECSKILYKYWLMKDDFQANKQAAKSKQEGSETTTPDQRLWQKVE</sequence>
<keyword evidence="3" id="KW-1185">Reference proteome</keyword>
<organism evidence="2 3">
    <name type="scientific">Trichinella nativa</name>
    <dbReference type="NCBI Taxonomy" id="6335"/>
    <lineage>
        <taxon>Eukaryota</taxon>
        <taxon>Metazoa</taxon>
        <taxon>Ecdysozoa</taxon>
        <taxon>Nematoda</taxon>
        <taxon>Enoplea</taxon>
        <taxon>Dorylaimia</taxon>
        <taxon>Trichinellida</taxon>
        <taxon>Trichinellidae</taxon>
        <taxon>Trichinella</taxon>
    </lineage>
</organism>
<name>A0A0V1LH46_9BILA</name>
<evidence type="ECO:0000313" key="2">
    <source>
        <dbReference type="EMBL" id="KRZ58514.1"/>
    </source>
</evidence>
<dbReference type="EMBL" id="JYDW01000056">
    <property type="protein sequence ID" value="KRZ58514.1"/>
    <property type="molecule type" value="Genomic_DNA"/>
</dbReference>